<proteinExistence type="predicted"/>
<dbReference type="Proteomes" id="UP001257962">
    <property type="component" value="Unassembled WGS sequence"/>
</dbReference>
<sequence>MDVLEDYESAEEFASYQLTYHLQTLNSFEERLERFELPQPESMTNFPADMTLLTLPSHVFVSSMKKAEQNEYGIIRVFNPQKQKVSLGEVYHTISLEEAPASECSEIQPQSFENLYVKLFFK</sequence>
<gene>
    <name evidence="1" type="ORF">P7D34_00230</name>
</gene>
<evidence type="ECO:0000313" key="1">
    <source>
        <dbReference type="EMBL" id="MDT2665660.1"/>
    </source>
</evidence>
<evidence type="ECO:0000313" key="2">
    <source>
        <dbReference type="Proteomes" id="UP001257962"/>
    </source>
</evidence>
<dbReference type="EMBL" id="JARPYC010000001">
    <property type="protein sequence ID" value="MDT2665660.1"/>
    <property type="molecule type" value="Genomic_DNA"/>
</dbReference>
<protein>
    <submittedName>
        <fullName evidence="1">Uncharacterized protein</fullName>
    </submittedName>
</protein>
<reference evidence="1" key="1">
    <citation type="submission" date="2023-03" db="EMBL/GenBank/DDBJ databases">
        <authorList>
            <person name="Shen W."/>
            <person name="Cai J."/>
        </authorList>
    </citation>
    <scope>NUCLEOTIDE SEQUENCE</scope>
    <source>
        <strain evidence="1">Y3</strain>
    </source>
</reference>
<name>A0AAJ2IWJ8_9LACT</name>
<dbReference type="RefSeq" id="WP_311793205.1">
    <property type="nucleotide sequence ID" value="NZ_JARPXS010000001.1"/>
</dbReference>
<accession>A0AAJ2IWJ8</accession>
<organism evidence="1 2">
    <name type="scientific">Lactococcus petauri</name>
    <dbReference type="NCBI Taxonomy" id="1940789"/>
    <lineage>
        <taxon>Bacteria</taxon>
        <taxon>Bacillati</taxon>
        <taxon>Bacillota</taxon>
        <taxon>Bacilli</taxon>
        <taxon>Lactobacillales</taxon>
        <taxon>Streptococcaceae</taxon>
        <taxon>Lactococcus</taxon>
    </lineage>
</organism>
<comment type="caution">
    <text evidence="1">The sequence shown here is derived from an EMBL/GenBank/DDBJ whole genome shotgun (WGS) entry which is preliminary data.</text>
</comment>
<dbReference type="AlphaFoldDB" id="A0AAJ2IWJ8"/>